<gene>
    <name evidence="2" type="ORF">DW848_09045</name>
</gene>
<comment type="caution">
    <text evidence="2">The sequence shown here is derived from an EMBL/GenBank/DDBJ whole genome shotgun (WGS) entry which is preliminary data.</text>
</comment>
<keyword evidence="2" id="KW-0808">Transferase</keyword>
<reference evidence="2 3" key="1">
    <citation type="submission" date="2018-08" db="EMBL/GenBank/DDBJ databases">
        <title>A genome reference for cultivated species of the human gut microbiota.</title>
        <authorList>
            <person name="Zou Y."/>
            <person name="Xue W."/>
            <person name="Luo G."/>
        </authorList>
    </citation>
    <scope>NUCLEOTIDE SEQUENCE [LARGE SCALE GENOMIC DNA]</scope>
    <source>
        <strain evidence="2 3">AM36-3AA</strain>
    </source>
</reference>
<dbReference type="Pfam" id="PF00535">
    <property type="entry name" value="Glycos_transf_2"/>
    <property type="match status" value="1"/>
</dbReference>
<dbReference type="GO" id="GO:0016758">
    <property type="term" value="F:hexosyltransferase activity"/>
    <property type="evidence" value="ECO:0007669"/>
    <property type="project" value="UniProtKB-ARBA"/>
</dbReference>
<evidence type="ECO:0000313" key="2">
    <source>
        <dbReference type="EMBL" id="RHC38899.1"/>
    </source>
</evidence>
<dbReference type="RefSeq" id="WP_118390099.1">
    <property type="nucleotide sequence ID" value="NZ_QSHU01000011.1"/>
</dbReference>
<organism evidence="2 3">
    <name type="scientific">Agathobacter rectalis</name>
    <dbReference type="NCBI Taxonomy" id="39491"/>
    <lineage>
        <taxon>Bacteria</taxon>
        <taxon>Bacillati</taxon>
        <taxon>Bacillota</taxon>
        <taxon>Clostridia</taxon>
        <taxon>Lachnospirales</taxon>
        <taxon>Lachnospiraceae</taxon>
        <taxon>Agathobacter</taxon>
    </lineage>
</organism>
<dbReference type="InterPro" id="IPR029044">
    <property type="entry name" value="Nucleotide-diphossugar_trans"/>
</dbReference>
<protein>
    <submittedName>
        <fullName evidence="2">Glycosyltransferase family 2 protein</fullName>
    </submittedName>
</protein>
<dbReference type="CDD" id="cd00761">
    <property type="entry name" value="Glyco_tranf_GTA_type"/>
    <property type="match status" value="1"/>
</dbReference>
<dbReference type="EMBL" id="QSHU01000011">
    <property type="protein sequence ID" value="RHC38899.1"/>
    <property type="molecule type" value="Genomic_DNA"/>
</dbReference>
<evidence type="ECO:0000259" key="1">
    <source>
        <dbReference type="Pfam" id="PF00535"/>
    </source>
</evidence>
<accession>A0A414A0J7</accession>
<sequence>MNSVKLSILSPCYNGDKFIARYLDNILEQTFMDFEVIIINDGSKDNSNEIIHKYQKIFADKGIAFKYLNKKVNEGHAKAINDGLKLVDGQYLMWPDIDDYMHKNHLEAHVKYMESHDSVDLAIGKSAVYNIKNLSTPLYYAWEKFPVTKEKLVNEFILAEDKNIGFMSGTFIIKTDFLWKIYPDRNIYSEIFVGPTIQMVFPALYLGKTGYIKECTFDYYIHGNNQHIANEKRDFSSIQIVYENVVNHLKLDNNESERIKRMARNVTNRLNLGYAIKNGEKKMGIDAWRNLSKDDGIRFKEIIKYLILKIEPLRRLYLKTI</sequence>
<dbReference type="PANTHER" id="PTHR22916">
    <property type="entry name" value="GLYCOSYLTRANSFERASE"/>
    <property type="match status" value="1"/>
</dbReference>
<dbReference type="Gene3D" id="3.90.550.10">
    <property type="entry name" value="Spore Coat Polysaccharide Biosynthesis Protein SpsA, Chain A"/>
    <property type="match status" value="1"/>
</dbReference>
<name>A0A414A0J7_9FIRM</name>
<dbReference type="AlphaFoldDB" id="A0A414A0J7"/>
<evidence type="ECO:0000313" key="3">
    <source>
        <dbReference type="Proteomes" id="UP000286104"/>
    </source>
</evidence>
<feature type="domain" description="Glycosyltransferase 2-like" evidence="1">
    <location>
        <begin position="7"/>
        <end position="146"/>
    </location>
</feature>
<dbReference type="PANTHER" id="PTHR22916:SF3">
    <property type="entry name" value="UDP-GLCNAC:BETAGAL BETA-1,3-N-ACETYLGLUCOSAMINYLTRANSFERASE-LIKE PROTEIN 1"/>
    <property type="match status" value="1"/>
</dbReference>
<dbReference type="SUPFAM" id="SSF53448">
    <property type="entry name" value="Nucleotide-diphospho-sugar transferases"/>
    <property type="match status" value="1"/>
</dbReference>
<dbReference type="InterPro" id="IPR001173">
    <property type="entry name" value="Glyco_trans_2-like"/>
</dbReference>
<dbReference type="Proteomes" id="UP000286104">
    <property type="component" value="Unassembled WGS sequence"/>
</dbReference>
<proteinExistence type="predicted"/>